<dbReference type="PANTHER" id="PTHR30371:SF0">
    <property type="entry name" value="SEC-INDEPENDENT PROTEIN TRANSLOCASE PROTEIN TATC, CHLOROPLASTIC-RELATED"/>
    <property type="match status" value="1"/>
</dbReference>
<keyword evidence="7" id="KW-1185">Reference proteome</keyword>
<dbReference type="Proteomes" id="UP000619238">
    <property type="component" value="Unassembled WGS sequence"/>
</dbReference>
<accession>A0ABR7Q965</accession>
<evidence type="ECO:0000256" key="4">
    <source>
        <dbReference type="ARBA" id="ARBA00023136"/>
    </source>
</evidence>
<comment type="caution">
    <text evidence="5">Lacks conserved residue(s) required for the propagation of feature annotation.</text>
</comment>
<feature type="transmembrane region" description="Helical" evidence="5">
    <location>
        <begin position="133"/>
        <end position="153"/>
    </location>
</feature>
<dbReference type="HAMAP" id="MF_00902">
    <property type="entry name" value="TatC"/>
    <property type="match status" value="1"/>
</dbReference>
<comment type="caution">
    <text evidence="6">The sequence shown here is derived from an EMBL/GenBank/DDBJ whole genome shotgun (WGS) entry which is preliminary data.</text>
</comment>
<comment type="subunit">
    <text evidence="5">Forms a complex with TatA.</text>
</comment>
<protein>
    <recommendedName>
        <fullName evidence="5">Sec-independent protein translocase protein TatC</fullName>
    </recommendedName>
</protein>
<keyword evidence="4 5" id="KW-0472">Membrane</keyword>
<organism evidence="6 7">
    <name type="scientific">Kordia aestuariivivens</name>
    <dbReference type="NCBI Taxonomy" id="2759037"/>
    <lineage>
        <taxon>Bacteria</taxon>
        <taxon>Pseudomonadati</taxon>
        <taxon>Bacteroidota</taxon>
        <taxon>Flavobacteriia</taxon>
        <taxon>Flavobacteriales</taxon>
        <taxon>Flavobacteriaceae</taxon>
        <taxon>Kordia</taxon>
    </lineage>
</organism>
<keyword evidence="5" id="KW-1003">Cell membrane</keyword>
<proteinExistence type="inferred from homology"/>
<dbReference type="PRINTS" id="PR01840">
    <property type="entry name" value="TATCFAMILY"/>
</dbReference>
<keyword evidence="3 5" id="KW-1133">Transmembrane helix</keyword>
<feature type="transmembrane region" description="Helical" evidence="5">
    <location>
        <begin position="182"/>
        <end position="204"/>
    </location>
</feature>
<gene>
    <name evidence="5 6" type="primary">tatC</name>
    <name evidence="6" type="ORF">H2O64_10510</name>
</gene>
<keyword evidence="5" id="KW-0811">Translocation</keyword>
<evidence type="ECO:0000313" key="6">
    <source>
        <dbReference type="EMBL" id="MBC8755105.1"/>
    </source>
</evidence>
<evidence type="ECO:0000256" key="2">
    <source>
        <dbReference type="ARBA" id="ARBA00022692"/>
    </source>
</evidence>
<evidence type="ECO:0000256" key="1">
    <source>
        <dbReference type="ARBA" id="ARBA00004141"/>
    </source>
</evidence>
<dbReference type="EMBL" id="JACGWS010000005">
    <property type="protein sequence ID" value="MBC8755105.1"/>
    <property type="molecule type" value="Genomic_DNA"/>
</dbReference>
<dbReference type="Pfam" id="PF00902">
    <property type="entry name" value="TatC"/>
    <property type="match status" value="1"/>
</dbReference>
<comment type="similarity">
    <text evidence="5">Belongs to the TatC family.</text>
</comment>
<keyword evidence="2 5" id="KW-0812">Transmembrane</keyword>
<keyword evidence="5" id="KW-0653">Protein transport</keyword>
<keyword evidence="5" id="KW-0813">Transport</keyword>
<sequence>MGKNKNEMSFLDHLEELRWHLIRSFAVIFIIACVVFIYIEPIYDNLLIVHLDGTFVTYQFFCDSFQLIGLDSDFCSLTFDDDLVNIDVTGQFTMAIWTALILGLILAFPYVLYEMWRFIAPGLSPKERGKSRWFIFLASFLFFIGLLFSYYVIMPMSSYFFYNFKITDQIKNTILAQSHISLLTNTLLGISLVFELPLVIYFLSKLGLITPAFLRKYRKHALVVVLILSAIITPPDVASQIVVAIPIMLLYQVGIIISKRVEKNLKKKLKNEQSSRGI</sequence>
<evidence type="ECO:0000256" key="5">
    <source>
        <dbReference type="HAMAP-Rule" id="MF_00902"/>
    </source>
</evidence>
<feature type="transmembrane region" description="Helical" evidence="5">
    <location>
        <begin position="94"/>
        <end position="113"/>
    </location>
</feature>
<comment type="function">
    <text evidence="5">Part of the twin-arginine translocation (Tat) system that transports large folded proteins containing a characteristic twin-arginine motif in their signal peptide across membranes.</text>
</comment>
<name>A0ABR7Q965_9FLAO</name>
<dbReference type="InterPro" id="IPR002033">
    <property type="entry name" value="TatC"/>
</dbReference>
<evidence type="ECO:0000256" key="3">
    <source>
        <dbReference type="ARBA" id="ARBA00022989"/>
    </source>
</evidence>
<feature type="transmembrane region" description="Helical" evidence="5">
    <location>
        <begin position="21"/>
        <end position="39"/>
    </location>
</feature>
<dbReference type="NCBIfam" id="TIGR00945">
    <property type="entry name" value="tatC"/>
    <property type="match status" value="1"/>
</dbReference>
<evidence type="ECO:0000313" key="7">
    <source>
        <dbReference type="Proteomes" id="UP000619238"/>
    </source>
</evidence>
<comment type="subcellular location">
    <subcellularLocation>
        <location evidence="5">Cell membrane</location>
        <topology evidence="5">Multi-pass membrane protein</topology>
    </subcellularLocation>
    <subcellularLocation>
        <location evidence="1">Membrane</location>
        <topology evidence="1">Multi-pass membrane protein</topology>
    </subcellularLocation>
</comment>
<reference evidence="6 7" key="1">
    <citation type="submission" date="2020-07" db="EMBL/GenBank/DDBJ databases">
        <title>Description of Kordia aestuariivivens sp. nov., isolated from a tidal flat.</title>
        <authorList>
            <person name="Park S."/>
            <person name="Yoon J.-H."/>
        </authorList>
    </citation>
    <scope>NUCLEOTIDE SEQUENCE [LARGE SCALE GENOMIC DNA]</scope>
    <source>
        <strain evidence="6 7">YSTF-M3</strain>
    </source>
</reference>
<dbReference type="PANTHER" id="PTHR30371">
    <property type="entry name" value="SEC-INDEPENDENT PROTEIN TRANSLOCASE PROTEIN TATC"/>
    <property type="match status" value="1"/>
</dbReference>